<dbReference type="OrthoDB" id="10053569at2759"/>
<evidence type="ECO:0000256" key="6">
    <source>
        <dbReference type="ARBA" id="ARBA00023033"/>
    </source>
</evidence>
<dbReference type="Gene3D" id="3.50.50.60">
    <property type="entry name" value="FAD/NAD(P)-binding domain"/>
    <property type="match status" value="1"/>
</dbReference>
<gene>
    <name evidence="7" type="ORF">PACLA_8A072978</name>
</gene>
<evidence type="ECO:0000256" key="3">
    <source>
        <dbReference type="ARBA" id="ARBA00022827"/>
    </source>
</evidence>
<comment type="cofactor">
    <cofactor evidence="1">
        <name>FAD</name>
        <dbReference type="ChEBI" id="CHEBI:57692"/>
    </cofactor>
</comment>
<dbReference type="GO" id="GO:0005741">
    <property type="term" value="C:mitochondrial outer membrane"/>
    <property type="evidence" value="ECO:0007669"/>
    <property type="project" value="TreeGrafter"/>
</dbReference>
<accession>A0A6S7K059</accession>
<dbReference type="Pfam" id="PF01494">
    <property type="entry name" value="FAD_binding_3"/>
    <property type="match status" value="1"/>
</dbReference>
<dbReference type="PANTHER" id="PTHR46028:SF2">
    <property type="entry name" value="KYNURENINE 3-MONOOXYGENASE"/>
    <property type="match status" value="1"/>
</dbReference>
<organism evidence="7 8">
    <name type="scientific">Paramuricea clavata</name>
    <name type="common">Red gorgonian</name>
    <name type="synonym">Violescent sea-whip</name>
    <dbReference type="NCBI Taxonomy" id="317549"/>
    <lineage>
        <taxon>Eukaryota</taxon>
        <taxon>Metazoa</taxon>
        <taxon>Cnidaria</taxon>
        <taxon>Anthozoa</taxon>
        <taxon>Octocorallia</taxon>
        <taxon>Malacalcyonacea</taxon>
        <taxon>Plexauridae</taxon>
        <taxon>Paramuricea</taxon>
    </lineage>
</organism>
<keyword evidence="6" id="KW-0503">Monooxygenase</keyword>
<dbReference type="EMBL" id="CACRXK020022365">
    <property type="protein sequence ID" value="CAB4036751.1"/>
    <property type="molecule type" value="Genomic_DNA"/>
</dbReference>
<keyword evidence="3" id="KW-0274">FAD</keyword>
<evidence type="ECO:0000256" key="2">
    <source>
        <dbReference type="ARBA" id="ARBA00022630"/>
    </source>
</evidence>
<dbReference type="InterPro" id="IPR036188">
    <property type="entry name" value="FAD/NAD-bd_sf"/>
</dbReference>
<dbReference type="PRINTS" id="PR00420">
    <property type="entry name" value="RNGMNOXGNASE"/>
</dbReference>
<name>A0A6S7K059_PARCT</name>
<sequence length="459" mass="52897">MSQVFQEYVDPIHEAIDDLFLPTLFGQVEPLPGELRQLFTLTPAQGGLGIPDLRIDAPQQYAASTSITTSHVESIVTQRPFKTKGDVSTEDRKIYHQSLKTASVKARMETIDSSLSNELMRLVNQSRDKGASSWLNAIPLEEQGLAMNKQEFRDSLRLRSDQTTVEVHNKAIIGNDGAYSLIRREMSKQPWYNYKQEYIAHAYQELHIPAKDGGEYAMDHNFLHVWPRDSFMLIALPNKDGSFTCTLIMPCKMFESLKSEKDVLTFFNEHFQDTIPLMGEKHLVQKFFSFPPSPMVSVKCSPYHVKDKVIIMGDAAHAMVPFYGQGMNCAFEDCLIFNDYMDKYNDNFDEVFGKFTLTRCPDAHAICDLSYYNYVEMRALLNSRVFFVKTFLIKLLNRMMPRTFIPLYHMVAFSRTPYHEVVLQWKWQEKIVTRLSWICVSVPFIVATALTLRKILNHS</sequence>
<protein>
    <submittedName>
        <fullName evidence="7">Kynurenine 3-monooxygenase</fullName>
    </submittedName>
</protein>
<dbReference type="Proteomes" id="UP001152795">
    <property type="component" value="Unassembled WGS sequence"/>
</dbReference>
<evidence type="ECO:0000313" key="8">
    <source>
        <dbReference type="Proteomes" id="UP001152795"/>
    </source>
</evidence>
<dbReference type="AlphaFoldDB" id="A0A6S7K059"/>
<comment type="caution">
    <text evidence="7">The sequence shown here is derived from an EMBL/GenBank/DDBJ whole genome shotgun (WGS) entry which is preliminary data.</text>
</comment>
<keyword evidence="4" id="KW-0521">NADP</keyword>
<evidence type="ECO:0000256" key="1">
    <source>
        <dbReference type="ARBA" id="ARBA00001974"/>
    </source>
</evidence>
<dbReference type="SUPFAM" id="SSF51905">
    <property type="entry name" value="FAD/NAD(P)-binding domain"/>
    <property type="match status" value="1"/>
</dbReference>
<keyword evidence="8" id="KW-1185">Reference proteome</keyword>
<keyword evidence="5" id="KW-0560">Oxidoreductase</keyword>
<dbReference type="GO" id="GO:0070189">
    <property type="term" value="P:kynurenine metabolic process"/>
    <property type="evidence" value="ECO:0007669"/>
    <property type="project" value="TreeGrafter"/>
</dbReference>
<dbReference type="GO" id="GO:0071949">
    <property type="term" value="F:FAD binding"/>
    <property type="evidence" value="ECO:0007669"/>
    <property type="project" value="InterPro"/>
</dbReference>
<evidence type="ECO:0000313" key="7">
    <source>
        <dbReference type="EMBL" id="CAB4036751.1"/>
    </source>
</evidence>
<dbReference type="GO" id="GO:0004502">
    <property type="term" value="F:kynurenine 3-monooxygenase activity"/>
    <property type="evidence" value="ECO:0007669"/>
    <property type="project" value="TreeGrafter"/>
</dbReference>
<dbReference type="InterPro" id="IPR002938">
    <property type="entry name" value="FAD-bd"/>
</dbReference>
<reference evidence="7" key="1">
    <citation type="submission" date="2020-04" db="EMBL/GenBank/DDBJ databases">
        <authorList>
            <person name="Alioto T."/>
            <person name="Alioto T."/>
            <person name="Gomez Garrido J."/>
        </authorList>
    </citation>
    <scope>NUCLEOTIDE SEQUENCE</scope>
    <source>
        <strain evidence="7">A484AB</strain>
    </source>
</reference>
<evidence type="ECO:0000256" key="4">
    <source>
        <dbReference type="ARBA" id="ARBA00022857"/>
    </source>
</evidence>
<proteinExistence type="predicted"/>
<evidence type="ECO:0000256" key="5">
    <source>
        <dbReference type="ARBA" id="ARBA00023002"/>
    </source>
</evidence>
<keyword evidence="2" id="KW-0285">Flavoprotein</keyword>
<dbReference type="PANTHER" id="PTHR46028">
    <property type="entry name" value="KYNURENINE 3-MONOOXYGENASE"/>
    <property type="match status" value="1"/>
</dbReference>